<gene>
    <name evidence="1" type="ORF">LCGC14_2034400</name>
</gene>
<dbReference type="AlphaFoldDB" id="A0A0F9H776"/>
<comment type="caution">
    <text evidence="1">The sequence shown here is derived from an EMBL/GenBank/DDBJ whole genome shotgun (WGS) entry which is preliminary data.</text>
</comment>
<dbReference type="PROSITE" id="PS51257">
    <property type="entry name" value="PROKAR_LIPOPROTEIN"/>
    <property type="match status" value="1"/>
</dbReference>
<sequence>MKWVLVALLAVLLGCTSPDGVIEEPNHDEVSWQWLSGWDLDVGWAAFAKTEEIKP</sequence>
<proteinExistence type="predicted"/>
<accession>A0A0F9H776</accession>
<evidence type="ECO:0000313" key="1">
    <source>
        <dbReference type="EMBL" id="KKL77490.1"/>
    </source>
</evidence>
<reference evidence="1" key="1">
    <citation type="journal article" date="2015" name="Nature">
        <title>Complex archaea that bridge the gap between prokaryotes and eukaryotes.</title>
        <authorList>
            <person name="Spang A."/>
            <person name="Saw J.H."/>
            <person name="Jorgensen S.L."/>
            <person name="Zaremba-Niedzwiedzka K."/>
            <person name="Martijn J."/>
            <person name="Lind A.E."/>
            <person name="van Eijk R."/>
            <person name="Schleper C."/>
            <person name="Guy L."/>
            <person name="Ettema T.J."/>
        </authorList>
    </citation>
    <scope>NUCLEOTIDE SEQUENCE</scope>
</reference>
<name>A0A0F9H776_9ZZZZ</name>
<organism evidence="1">
    <name type="scientific">marine sediment metagenome</name>
    <dbReference type="NCBI Taxonomy" id="412755"/>
    <lineage>
        <taxon>unclassified sequences</taxon>
        <taxon>metagenomes</taxon>
        <taxon>ecological metagenomes</taxon>
    </lineage>
</organism>
<protein>
    <submittedName>
        <fullName evidence="1">Uncharacterized protein</fullName>
    </submittedName>
</protein>
<dbReference type="EMBL" id="LAZR01023736">
    <property type="protein sequence ID" value="KKL77490.1"/>
    <property type="molecule type" value="Genomic_DNA"/>
</dbReference>